<accession>A0A0W0Z0K1</accession>
<evidence type="ECO:0000313" key="2">
    <source>
        <dbReference type="Proteomes" id="UP000054703"/>
    </source>
</evidence>
<comment type="caution">
    <text evidence="1">The sequence shown here is derived from an EMBL/GenBank/DDBJ whole genome shotgun (WGS) entry which is preliminary data.</text>
</comment>
<dbReference type="Proteomes" id="UP000054703">
    <property type="component" value="Unassembled WGS sequence"/>
</dbReference>
<organism evidence="1 2">
    <name type="scientific">Legionella santicrucis</name>
    <dbReference type="NCBI Taxonomy" id="45074"/>
    <lineage>
        <taxon>Bacteria</taxon>
        <taxon>Pseudomonadati</taxon>
        <taxon>Pseudomonadota</taxon>
        <taxon>Gammaproteobacteria</taxon>
        <taxon>Legionellales</taxon>
        <taxon>Legionellaceae</taxon>
        <taxon>Legionella</taxon>
    </lineage>
</organism>
<proteinExistence type="predicted"/>
<name>A0A0W0Z0K1_9GAMM</name>
<reference evidence="1 2" key="1">
    <citation type="submission" date="2015-11" db="EMBL/GenBank/DDBJ databases">
        <title>Genomic analysis of 38 Legionella species identifies large and diverse effector repertoires.</title>
        <authorList>
            <person name="Burstein D."/>
            <person name="Amaro F."/>
            <person name="Zusman T."/>
            <person name="Lifshitz Z."/>
            <person name="Cohen O."/>
            <person name="Gilbert J.A."/>
            <person name="Pupko T."/>
            <person name="Shuman H.A."/>
            <person name="Segal G."/>
        </authorList>
    </citation>
    <scope>NUCLEOTIDE SEQUENCE [LARGE SCALE GENOMIC DNA]</scope>
    <source>
        <strain evidence="1 2">SC-63-C7</strain>
    </source>
</reference>
<gene>
    <name evidence="1" type="ORF">Lsan_1811</name>
</gene>
<dbReference type="OrthoDB" id="9946238at2"/>
<dbReference type="PATRIC" id="fig|45074.5.peg.1927"/>
<protein>
    <submittedName>
        <fullName evidence="1">Uncharacterized protein</fullName>
    </submittedName>
</protein>
<dbReference type="RefSeq" id="WP_058514096.1">
    <property type="nucleotide sequence ID" value="NZ_CAAAIH010000094.1"/>
</dbReference>
<dbReference type="EMBL" id="LNYU01000037">
    <property type="protein sequence ID" value="KTD62278.1"/>
    <property type="molecule type" value="Genomic_DNA"/>
</dbReference>
<dbReference type="AlphaFoldDB" id="A0A0W0Z0K1"/>
<keyword evidence="2" id="KW-1185">Reference proteome</keyword>
<sequence>MKCSNEELIAFQELLMETFYNCNDAELVQVQLNSSIQNPVLLNWSSNLNLDMLEVAARMVQHWGIKS</sequence>
<evidence type="ECO:0000313" key="1">
    <source>
        <dbReference type="EMBL" id="KTD62278.1"/>
    </source>
</evidence>
<dbReference type="STRING" id="45074.Lsan_1811"/>